<name>A0A6G9Z7U8_9NOCA</name>
<gene>
    <name evidence="2" type="ORF">F6W96_27355</name>
</gene>
<dbReference type="Gene3D" id="3.40.190.10">
    <property type="entry name" value="Periplasmic binding protein-like II"/>
    <property type="match status" value="2"/>
</dbReference>
<dbReference type="PROSITE" id="PS51257">
    <property type="entry name" value="PROKAR_LIPOPROTEIN"/>
    <property type="match status" value="1"/>
</dbReference>
<protein>
    <recommendedName>
        <fullName evidence="4">ABC transporter substrate-binding protein</fullName>
    </recommendedName>
</protein>
<evidence type="ECO:0000313" key="3">
    <source>
        <dbReference type="Proteomes" id="UP000500953"/>
    </source>
</evidence>
<evidence type="ECO:0000256" key="1">
    <source>
        <dbReference type="SAM" id="MobiDB-lite"/>
    </source>
</evidence>
<dbReference type="EMBL" id="CP046173">
    <property type="protein sequence ID" value="QIS21500.1"/>
    <property type="molecule type" value="Genomic_DNA"/>
</dbReference>
<sequence length="300" mass="30638">MKLFHNGLLLRGLVGIRVGAGAGAVLVACGSGSSPPMITWNTPPDNGGAAERAHQCTDASGGAYRARIEVLPTNATMAEAANAGFLRPFSDADAAEPTAGMLPAPVATGRWKSMVAAAGADPHSPDFAWGKVIETASAGGQLASDSEAGRHAEPSMAGPAGGTAADIIGGLARSSAAPADMSVGQEGAYGFARYPRVFAEKPSTPPLGGTDLAVGAYSRYPDQALALVKCVNPPENATRYMLDEGAPLPYAASYDDPKVRESYLDADLIRRAVAEAGPCLITPAAADAFMSDVLRGKRLL</sequence>
<evidence type="ECO:0000313" key="2">
    <source>
        <dbReference type="EMBL" id="QIS21500.1"/>
    </source>
</evidence>
<dbReference type="RefSeq" id="WP_167488793.1">
    <property type="nucleotide sequence ID" value="NZ_CP046173.1"/>
</dbReference>
<organism evidence="2 3">
    <name type="scientific">Nocardia terpenica</name>
    <dbReference type="NCBI Taxonomy" id="455432"/>
    <lineage>
        <taxon>Bacteria</taxon>
        <taxon>Bacillati</taxon>
        <taxon>Actinomycetota</taxon>
        <taxon>Actinomycetes</taxon>
        <taxon>Mycobacteriales</taxon>
        <taxon>Nocardiaceae</taxon>
        <taxon>Nocardia</taxon>
    </lineage>
</organism>
<proteinExistence type="predicted"/>
<dbReference type="Proteomes" id="UP000500953">
    <property type="component" value="Chromosome"/>
</dbReference>
<accession>A0A6G9Z7U8</accession>
<feature type="region of interest" description="Disordered" evidence="1">
    <location>
        <begin position="141"/>
        <end position="160"/>
    </location>
</feature>
<dbReference type="SUPFAM" id="SSF53850">
    <property type="entry name" value="Periplasmic binding protein-like II"/>
    <property type="match status" value="1"/>
</dbReference>
<evidence type="ECO:0008006" key="4">
    <source>
        <dbReference type="Google" id="ProtNLM"/>
    </source>
</evidence>
<dbReference type="AlphaFoldDB" id="A0A6G9Z7U8"/>
<reference evidence="2 3" key="1">
    <citation type="journal article" date="2019" name="ACS Chem. Biol.">
        <title>Identification and Mobilization of a Cryptic Antibiotic Biosynthesis Gene Locus from a Human-Pathogenic Nocardia Isolate.</title>
        <authorList>
            <person name="Herisse M."/>
            <person name="Ishida K."/>
            <person name="Porter J.L."/>
            <person name="Howden B."/>
            <person name="Hertweck C."/>
            <person name="Stinear T.P."/>
            <person name="Pidot S.J."/>
        </authorList>
    </citation>
    <scope>NUCLEOTIDE SEQUENCE [LARGE SCALE GENOMIC DNA]</scope>
    <source>
        <strain evidence="2 3">AUSMDU00012715</strain>
    </source>
</reference>